<feature type="non-terminal residue" evidence="4">
    <location>
        <position position="840"/>
    </location>
</feature>
<evidence type="ECO:0000256" key="2">
    <source>
        <dbReference type="SAM" id="Coils"/>
    </source>
</evidence>
<protein>
    <submittedName>
        <fullName evidence="4">Uncharacterized protein</fullName>
    </submittedName>
</protein>
<evidence type="ECO:0000313" key="5">
    <source>
        <dbReference type="Proteomes" id="UP000762676"/>
    </source>
</evidence>
<feature type="coiled-coil region" evidence="2">
    <location>
        <begin position="195"/>
        <end position="264"/>
    </location>
</feature>
<dbReference type="EMBL" id="BMAT01004487">
    <property type="protein sequence ID" value="GFR74380.1"/>
    <property type="molecule type" value="Genomic_DNA"/>
</dbReference>
<evidence type="ECO:0000313" key="4">
    <source>
        <dbReference type="EMBL" id="GFR74380.1"/>
    </source>
</evidence>
<accession>A0AAV4FNU5</accession>
<dbReference type="GO" id="GO:0000175">
    <property type="term" value="F:3'-5'-RNA exonuclease activity"/>
    <property type="evidence" value="ECO:0007669"/>
    <property type="project" value="InterPro"/>
</dbReference>
<dbReference type="AlphaFoldDB" id="A0AAV4FNU5"/>
<dbReference type="InterPro" id="IPR022894">
    <property type="entry name" value="Oligoribonuclease"/>
</dbReference>
<proteinExistence type="predicted"/>
<reference evidence="4 5" key="1">
    <citation type="journal article" date="2021" name="Elife">
        <title>Chloroplast acquisition without the gene transfer in kleptoplastic sea slugs, Plakobranchus ocellatus.</title>
        <authorList>
            <person name="Maeda T."/>
            <person name="Takahashi S."/>
            <person name="Yoshida T."/>
            <person name="Shimamura S."/>
            <person name="Takaki Y."/>
            <person name="Nagai Y."/>
            <person name="Toyoda A."/>
            <person name="Suzuki Y."/>
            <person name="Arimoto A."/>
            <person name="Ishii H."/>
            <person name="Satoh N."/>
            <person name="Nishiyama T."/>
            <person name="Hasebe M."/>
            <person name="Maruyama T."/>
            <person name="Minagawa J."/>
            <person name="Obokata J."/>
            <person name="Shigenobu S."/>
        </authorList>
    </citation>
    <scope>NUCLEOTIDE SEQUENCE [LARGE SCALE GENOMIC DNA]</scope>
</reference>
<dbReference type="Proteomes" id="UP000762676">
    <property type="component" value="Unassembled WGS sequence"/>
</dbReference>
<keyword evidence="1" id="KW-0378">Hydrolase</keyword>
<feature type="region of interest" description="Disordered" evidence="3">
    <location>
        <begin position="109"/>
        <end position="147"/>
    </location>
</feature>
<comment type="caution">
    <text evidence="4">The sequence shown here is derived from an EMBL/GenBank/DDBJ whole genome shotgun (WGS) entry which is preliminary data.</text>
</comment>
<evidence type="ECO:0000256" key="1">
    <source>
        <dbReference type="ARBA" id="ARBA00022722"/>
    </source>
</evidence>
<dbReference type="PANTHER" id="PTHR11046:SF25">
    <property type="match status" value="1"/>
</dbReference>
<keyword evidence="1" id="KW-0540">Nuclease</keyword>
<keyword evidence="2" id="KW-0175">Coiled coil</keyword>
<name>A0AAV4FNU5_9GAST</name>
<keyword evidence="5" id="KW-1185">Reference proteome</keyword>
<sequence length="840" mass="93576">MPSMQDVNELICSTVDKSSFCVNAKVIQTVETYKASLTVKKKTVPFSKLAASLLEQYGYSCSSSDQISSVVSRIQSVCNNFKKLTKSVSRNWDKIVEFLGATFEFPAARHLPPPAQNTTPTQEEKTPPPASQPQASPISTPVKTRRDCTNCSSAKKINVKLNQTIKKQKGTVQKFKQSAAQVKREYKVKVSAQKLKRQGTRIKVLKLNVRRLEKKLKLSSSQLATCISENKRILADLDSMEKKSVDLNKQINEFKSQCKKKEKEICEMTRYIENLETIVADQPDSDKEYIHSKKGKNYNSKIRLCVYHQLLYNVPVESCGVLLNKILKILCGTELSSVPSTKTCAQMPFEIGLLSSIQLMEHVISQPSLCLSWDATTIDGSHINEIHLTINKNECLVLDIRHLPGGTGSDYVSHIMGALTDAASVYSKYHQVSETETLSKLRTAITATLSDRAVVNSCVSRQLCDELDSQLLQLNCNIHPLDSVARDSKSRLVSFDTQHSVQGLCYGKEGSAANLIKAISTLRYKDGTGDPIGFKSFLRQHGLPMGSFPRYVGNRFHVLFHLAGLILLHQTKLQDFLENQCSAAAPFRTKILKDLGNGQIMLQIWALAVMGKIFSGPWMSKFYSSTMSNLEMGSYVRLCLEQLGLWMEDVEPLLSPSKNCFGEPLDPAQDLVVSAIDGFCASDREMQLDALTSLLSTTIKVLERQLSSFISGAFANPTEDMKSKASSAPTHNMSSERALGCLDRMWRQAPNATMGFLNGKLKGKLNDTLGWLEAKPSFESDKLIQFVIAEAKGDRAKKLLEHRQLLGEIGVRRLNVEAQRAKTKKNSLVKQIKLFFKTKD</sequence>
<organism evidence="4 5">
    <name type="scientific">Elysia marginata</name>
    <dbReference type="NCBI Taxonomy" id="1093978"/>
    <lineage>
        <taxon>Eukaryota</taxon>
        <taxon>Metazoa</taxon>
        <taxon>Spiralia</taxon>
        <taxon>Lophotrochozoa</taxon>
        <taxon>Mollusca</taxon>
        <taxon>Gastropoda</taxon>
        <taxon>Heterobranchia</taxon>
        <taxon>Euthyneura</taxon>
        <taxon>Panpulmonata</taxon>
        <taxon>Sacoglossa</taxon>
        <taxon>Placobranchoidea</taxon>
        <taxon>Plakobranchidae</taxon>
        <taxon>Elysia</taxon>
    </lineage>
</organism>
<dbReference type="PANTHER" id="PTHR11046">
    <property type="entry name" value="OLIGORIBONUCLEASE, MITOCHONDRIAL"/>
    <property type="match status" value="1"/>
</dbReference>
<gene>
    <name evidence="4" type="ORF">ElyMa_002161200</name>
</gene>
<evidence type="ECO:0000256" key="3">
    <source>
        <dbReference type="SAM" id="MobiDB-lite"/>
    </source>
</evidence>